<dbReference type="PANTHER" id="PTHR36933:SF1">
    <property type="entry name" value="SLL0788 PROTEIN"/>
    <property type="match status" value="1"/>
</dbReference>
<evidence type="ECO:0000313" key="2">
    <source>
        <dbReference type="EMBL" id="REG00958.1"/>
    </source>
</evidence>
<keyword evidence="3" id="KW-1185">Reference proteome</keyword>
<name>A0A3D9ZUW3_9ACTN</name>
<reference evidence="2 3" key="1">
    <citation type="submission" date="2018-08" db="EMBL/GenBank/DDBJ databases">
        <title>Sequencing the genomes of 1000 actinobacteria strains.</title>
        <authorList>
            <person name="Klenk H.-P."/>
        </authorList>
    </citation>
    <scope>NUCLEOTIDE SEQUENCE [LARGE SCALE GENOMIC DNA]</scope>
    <source>
        <strain evidence="2 3">DSM 44099</strain>
    </source>
</reference>
<dbReference type="EMBL" id="QUMQ01000001">
    <property type="protein sequence ID" value="REG00958.1"/>
    <property type="molecule type" value="Genomic_DNA"/>
</dbReference>
<dbReference type="Proteomes" id="UP000256913">
    <property type="component" value="Unassembled WGS sequence"/>
</dbReference>
<feature type="domain" description="DUF305" evidence="1">
    <location>
        <begin position="39"/>
        <end position="192"/>
    </location>
</feature>
<dbReference type="InterPro" id="IPR005183">
    <property type="entry name" value="DUF305_CopM-like"/>
</dbReference>
<evidence type="ECO:0000313" key="3">
    <source>
        <dbReference type="Proteomes" id="UP000256913"/>
    </source>
</evidence>
<gene>
    <name evidence="2" type="ORF">DFJ67_7029</name>
</gene>
<evidence type="ECO:0000259" key="1">
    <source>
        <dbReference type="Pfam" id="PF03713"/>
    </source>
</evidence>
<accession>A0A3D9ZUW3</accession>
<protein>
    <submittedName>
        <fullName evidence="2">Uncharacterized protein (DUF305 family)</fullName>
    </submittedName>
</protein>
<sequence length="200" mass="21494">MRVRTAGLAVTLAVVLAATAGVFTGLLISRDGYNDASVEAGFARDMSSHHAQAVEMGMLAHARSADPEVRTLGGDIALTQHGQVGIMQTWLRDWNLSPTGEQPRMAWMGHEDHASGGLMPGMASSEDLARLREATGGDFDVLWAQLMLRHHLGGIVMAEAALRLSDDKQLQWLAGAMKSGQQSEIGALEDVLRRNDAKPQ</sequence>
<dbReference type="PANTHER" id="PTHR36933">
    <property type="entry name" value="SLL0788 PROTEIN"/>
    <property type="match status" value="1"/>
</dbReference>
<proteinExistence type="predicted"/>
<dbReference type="Pfam" id="PF03713">
    <property type="entry name" value="DUF305"/>
    <property type="match status" value="1"/>
</dbReference>
<dbReference type="AlphaFoldDB" id="A0A3D9ZUW3"/>
<dbReference type="Gene3D" id="1.20.1260.10">
    <property type="match status" value="1"/>
</dbReference>
<organism evidence="2 3">
    <name type="scientific">Asanoa ferruginea</name>
    <dbReference type="NCBI Taxonomy" id="53367"/>
    <lineage>
        <taxon>Bacteria</taxon>
        <taxon>Bacillati</taxon>
        <taxon>Actinomycetota</taxon>
        <taxon>Actinomycetes</taxon>
        <taxon>Micromonosporales</taxon>
        <taxon>Micromonosporaceae</taxon>
        <taxon>Asanoa</taxon>
    </lineage>
</organism>
<dbReference type="InterPro" id="IPR012347">
    <property type="entry name" value="Ferritin-like"/>
</dbReference>
<comment type="caution">
    <text evidence="2">The sequence shown here is derived from an EMBL/GenBank/DDBJ whole genome shotgun (WGS) entry which is preliminary data.</text>
</comment>